<dbReference type="GO" id="GO:1990904">
    <property type="term" value="C:ribonucleoprotein complex"/>
    <property type="evidence" value="ECO:0007669"/>
    <property type="project" value="UniProtKB-KW"/>
</dbReference>
<proteinExistence type="inferred from homology"/>
<dbReference type="EMBL" id="BMNL01000004">
    <property type="protein sequence ID" value="GGP22513.1"/>
    <property type="molecule type" value="Genomic_DNA"/>
</dbReference>
<protein>
    <recommendedName>
        <fullName evidence="4">Small ribosomal subunit protein eS24</fullName>
    </recommendedName>
</protein>
<evidence type="ECO:0000256" key="6">
    <source>
        <dbReference type="SAM" id="MobiDB-lite"/>
    </source>
</evidence>
<dbReference type="HAMAP" id="MF_00545">
    <property type="entry name" value="Ribosomal_eS24"/>
    <property type="match status" value="1"/>
</dbReference>
<dbReference type="Gene3D" id="3.30.70.3370">
    <property type="match status" value="1"/>
</dbReference>
<dbReference type="Proteomes" id="UP000610960">
    <property type="component" value="Unassembled WGS sequence"/>
</dbReference>
<feature type="region of interest" description="Disordered" evidence="6">
    <location>
        <begin position="107"/>
        <end position="126"/>
    </location>
</feature>
<sequence length="126" mass="13657">MSQSTAMSSGISIAGEKVNKLLGRRELEVEVQHQGQPTPARLQLRDAVASMLGVKQGQVYVVEVRTSYGAGRSTAKVHVYDDEAKGAAVEPLYVRLRNMPPEEAKKIREAIKAKKPKKGAKKGGSK</sequence>
<evidence type="ECO:0000313" key="7">
    <source>
        <dbReference type="EMBL" id="GGP22513.1"/>
    </source>
</evidence>
<evidence type="ECO:0000256" key="2">
    <source>
        <dbReference type="ARBA" id="ARBA00022980"/>
    </source>
</evidence>
<gene>
    <name evidence="4" type="primary">rps24e</name>
    <name evidence="7" type="ORF">GCM10007981_18880</name>
</gene>
<reference evidence="7" key="2">
    <citation type="submission" date="2020-09" db="EMBL/GenBank/DDBJ databases">
        <authorList>
            <person name="Sun Q."/>
            <person name="Ohkuma M."/>
        </authorList>
    </citation>
    <scope>NUCLEOTIDE SEQUENCE</scope>
    <source>
        <strain evidence="7">JCM 10088</strain>
    </source>
</reference>
<evidence type="ECO:0000256" key="3">
    <source>
        <dbReference type="ARBA" id="ARBA00023274"/>
    </source>
</evidence>
<evidence type="ECO:0000313" key="8">
    <source>
        <dbReference type="Proteomes" id="UP000610960"/>
    </source>
</evidence>
<dbReference type="GO" id="GO:0006412">
    <property type="term" value="P:translation"/>
    <property type="evidence" value="ECO:0007669"/>
    <property type="project" value="UniProtKB-UniRule"/>
</dbReference>
<dbReference type="InterPro" id="IPR012678">
    <property type="entry name" value="Ribosomal_uL23/eL15/eS24_sf"/>
</dbReference>
<dbReference type="AlphaFoldDB" id="A0A830GXY9"/>
<feature type="compositionally biased region" description="Basic residues" evidence="6">
    <location>
        <begin position="113"/>
        <end position="126"/>
    </location>
</feature>
<accession>A0A830GXY9</accession>
<keyword evidence="2 4" id="KW-0689">Ribosomal protein</keyword>
<dbReference type="RefSeq" id="WP_229657765.1">
    <property type="nucleotide sequence ID" value="NZ_BMNL01000004.1"/>
</dbReference>
<dbReference type="GO" id="GO:0003735">
    <property type="term" value="F:structural constituent of ribosome"/>
    <property type="evidence" value="ECO:0007669"/>
    <property type="project" value="InterPro"/>
</dbReference>
<dbReference type="Pfam" id="PF01282">
    <property type="entry name" value="Ribosomal_S24e"/>
    <property type="match status" value="1"/>
</dbReference>
<evidence type="ECO:0000256" key="5">
    <source>
        <dbReference type="RuleBase" id="RU004381"/>
    </source>
</evidence>
<name>A0A830GXY9_9CREN</name>
<keyword evidence="3 4" id="KW-0687">Ribonucleoprotein</keyword>
<dbReference type="PANTHER" id="PTHR10496">
    <property type="entry name" value="40S RIBOSOMAL PROTEIN S24"/>
    <property type="match status" value="1"/>
</dbReference>
<dbReference type="InterPro" id="IPR001976">
    <property type="entry name" value="Ribosomal_eS24"/>
</dbReference>
<comment type="caution">
    <text evidence="7">The sequence shown here is derived from an EMBL/GenBank/DDBJ whole genome shotgun (WGS) entry which is preliminary data.</text>
</comment>
<comment type="similarity">
    <text evidence="1 4 5">Belongs to the eukaryotic ribosomal protein eS24 family.</text>
</comment>
<organism evidence="7 8">
    <name type="scientific">Thermocladium modestius</name>
    <dbReference type="NCBI Taxonomy" id="62609"/>
    <lineage>
        <taxon>Archaea</taxon>
        <taxon>Thermoproteota</taxon>
        <taxon>Thermoprotei</taxon>
        <taxon>Thermoproteales</taxon>
        <taxon>Thermoproteaceae</taxon>
        <taxon>Thermocladium</taxon>
    </lineage>
</organism>
<dbReference type="GO" id="GO:0005840">
    <property type="term" value="C:ribosome"/>
    <property type="evidence" value="ECO:0007669"/>
    <property type="project" value="UniProtKB-KW"/>
</dbReference>
<dbReference type="SUPFAM" id="SSF54189">
    <property type="entry name" value="Ribosomal proteins S24e, L23 and L15e"/>
    <property type="match status" value="1"/>
</dbReference>
<reference evidence="7" key="1">
    <citation type="journal article" date="2014" name="Int. J. Syst. Evol. Microbiol.">
        <title>Complete genome sequence of Corynebacterium casei LMG S-19264T (=DSM 44701T), isolated from a smear-ripened cheese.</title>
        <authorList>
            <consortium name="US DOE Joint Genome Institute (JGI-PGF)"/>
            <person name="Walter F."/>
            <person name="Albersmeier A."/>
            <person name="Kalinowski J."/>
            <person name="Ruckert C."/>
        </authorList>
    </citation>
    <scope>NUCLEOTIDE SEQUENCE</scope>
    <source>
        <strain evidence="7">JCM 10088</strain>
    </source>
</reference>
<dbReference type="PROSITE" id="PS00529">
    <property type="entry name" value="RIBOSOMAL_S24E"/>
    <property type="match status" value="1"/>
</dbReference>
<dbReference type="InterPro" id="IPR053709">
    <property type="entry name" value="eRP_eS24_sf"/>
</dbReference>
<keyword evidence="8" id="KW-1185">Reference proteome</keyword>
<dbReference type="InterPro" id="IPR018098">
    <property type="entry name" value="Ribosomal_eS24_CS"/>
</dbReference>
<evidence type="ECO:0000256" key="4">
    <source>
        <dbReference type="HAMAP-Rule" id="MF_00545"/>
    </source>
</evidence>
<evidence type="ECO:0000256" key="1">
    <source>
        <dbReference type="ARBA" id="ARBA00009680"/>
    </source>
</evidence>